<reference evidence="9 10" key="1">
    <citation type="journal article" date="2018" name="Syst. Appl. Microbiol.">
        <title>Abditibacterium utsteinense sp. nov., the first cultivated member of candidate phylum FBP, isolated from ice-free Antarctic soil samples.</title>
        <authorList>
            <person name="Tahon G."/>
            <person name="Tytgat B."/>
            <person name="Lebbe L."/>
            <person name="Carlier A."/>
            <person name="Willems A."/>
        </authorList>
    </citation>
    <scope>NUCLEOTIDE SEQUENCE [LARGE SCALE GENOMIC DNA]</scope>
    <source>
        <strain evidence="9 10">LMG 29911</strain>
    </source>
</reference>
<evidence type="ECO:0000256" key="1">
    <source>
        <dbReference type="ARBA" id="ARBA00022730"/>
    </source>
</evidence>
<keyword evidence="4 5" id="KW-0687">Ribonucleoprotein</keyword>
<dbReference type="FunCoup" id="A0A2S8ST83">
    <property type="interactions" value="464"/>
</dbReference>
<dbReference type="PANTHER" id="PTHR11655">
    <property type="entry name" value="60S/50S RIBOSOMAL PROTEIN L6/L9"/>
    <property type="match status" value="1"/>
</dbReference>
<comment type="function">
    <text evidence="5 7">This protein binds to the 23S rRNA, and is important in its secondary structure. It is located near the subunit interface in the base of the L7/L12 stalk, and near the tRNA binding site of the peptidyltransferase center.</text>
</comment>
<dbReference type="GO" id="GO:0022625">
    <property type="term" value="C:cytosolic large ribosomal subunit"/>
    <property type="evidence" value="ECO:0007669"/>
    <property type="project" value="UniProtKB-UniRule"/>
</dbReference>
<feature type="domain" description="Large ribosomal subunit protein uL6 alpha-beta" evidence="8">
    <location>
        <begin position="91"/>
        <end position="174"/>
    </location>
</feature>
<dbReference type="RefSeq" id="WP_105483792.1">
    <property type="nucleotide sequence ID" value="NZ_NIGF01000008.1"/>
</dbReference>
<dbReference type="GO" id="GO:0002181">
    <property type="term" value="P:cytoplasmic translation"/>
    <property type="evidence" value="ECO:0007669"/>
    <property type="project" value="TreeGrafter"/>
</dbReference>
<protein>
    <recommendedName>
        <fullName evidence="5">Large ribosomal subunit protein uL6</fullName>
    </recommendedName>
</protein>
<dbReference type="SUPFAM" id="SSF56053">
    <property type="entry name" value="Ribosomal protein L6"/>
    <property type="match status" value="2"/>
</dbReference>
<dbReference type="OrthoDB" id="9805007at2"/>
<dbReference type="AlphaFoldDB" id="A0A2S8ST83"/>
<dbReference type="GO" id="GO:0019843">
    <property type="term" value="F:rRNA binding"/>
    <property type="evidence" value="ECO:0007669"/>
    <property type="project" value="UniProtKB-UniRule"/>
</dbReference>
<comment type="similarity">
    <text evidence="5 6">Belongs to the universal ribosomal protein uL6 family.</text>
</comment>
<keyword evidence="2 5" id="KW-0694">RNA-binding</keyword>
<keyword evidence="1 5" id="KW-0699">rRNA-binding</keyword>
<dbReference type="InterPro" id="IPR020040">
    <property type="entry name" value="Ribosomal_uL6_a/b-dom"/>
</dbReference>
<keyword evidence="3 5" id="KW-0689">Ribosomal protein</keyword>
<evidence type="ECO:0000256" key="2">
    <source>
        <dbReference type="ARBA" id="ARBA00022884"/>
    </source>
</evidence>
<gene>
    <name evidence="5" type="primary">rplF</name>
    <name evidence="9" type="ORF">B1R32_108170</name>
</gene>
<dbReference type="InParanoid" id="A0A2S8ST83"/>
<evidence type="ECO:0000259" key="8">
    <source>
        <dbReference type="Pfam" id="PF00347"/>
    </source>
</evidence>
<comment type="subunit">
    <text evidence="5">Part of the 50S ribosomal subunit.</text>
</comment>
<dbReference type="EMBL" id="NIGF01000008">
    <property type="protein sequence ID" value="PQV63959.1"/>
    <property type="molecule type" value="Genomic_DNA"/>
</dbReference>
<proteinExistence type="inferred from homology"/>
<evidence type="ECO:0000313" key="9">
    <source>
        <dbReference type="EMBL" id="PQV63959.1"/>
    </source>
</evidence>
<sequence>MSRIGKAPITVPAGVTITVNDGLATVKGPKGTTTAPIPANFETSQDNGILTVVRPSETKQDRSMHGLTRALLNNAVVGASVGFTKIIELRGVGYRAEVAGKTLKMALGYSHPVDIPMPEGIAITVANSTPTSENGLLAATITITSHDKQILGDFAADVKGRRPVEPYKGKGLRYQGERVIRKVGKQADKKKK</sequence>
<dbReference type="Proteomes" id="UP000237684">
    <property type="component" value="Unassembled WGS sequence"/>
</dbReference>
<comment type="caution">
    <text evidence="9">The sequence shown here is derived from an EMBL/GenBank/DDBJ whole genome shotgun (WGS) entry which is preliminary data.</text>
</comment>
<dbReference type="Gene3D" id="3.90.930.12">
    <property type="entry name" value="Ribosomal protein L6, alpha-beta domain"/>
    <property type="match status" value="2"/>
</dbReference>
<keyword evidence="10" id="KW-1185">Reference proteome</keyword>
<evidence type="ECO:0000256" key="6">
    <source>
        <dbReference type="RuleBase" id="RU003869"/>
    </source>
</evidence>
<dbReference type="InterPro" id="IPR019906">
    <property type="entry name" value="Ribosomal_uL6_bac-type"/>
</dbReference>
<dbReference type="PRINTS" id="PR00059">
    <property type="entry name" value="RIBOSOMALL6"/>
</dbReference>
<name>A0A2S8ST83_9BACT</name>
<dbReference type="InterPro" id="IPR000702">
    <property type="entry name" value="Ribosomal_uL6-like"/>
</dbReference>
<accession>A0A2S8ST83</accession>
<dbReference type="Pfam" id="PF00347">
    <property type="entry name" value="Ribosomal_L6"/>
    <property type="match status" value="2"/>
</dbReference>
<feature type="domain" description="Large ribosomal subunit protein uL6 alpha-beta" evidence="8">
    <location>
        <begin position="11"/>
        <end position="79"/>
    </location>
</feature>
<evidence type="ECO:0000256" key="3">
    <source>
        <dbReference type="ARBA" id="ARBA00022980"/>
    </source>
</evidence>
<evidence type="ECO:0000256" key="5">
    <source>
        <dbReference type="HAMAP-Rule" id="MF_01365"/>
    </source>
</evidence>
<evidence type="ECO:0000256" key="7">
    <source>
        <dbReference type="RuleBase" id="RU003870"/>
    </source>
</evidence>
<dbReference type="HAMAP" id="MF_01365_B">
    <property type="entry name" value="Ribosomal_uL6_B"/>
    <property type="match status" value="1"/>
</dbReference>
<dbReference type="FunFam" id="3.90.930.12:FF:000002">
    <property type="entry name" value="50S ribosomal protein L6"/>
    <property type="match status" value="1"/>
</dbReference>
<dbReference type="GO" id="GO:0003735">
    <property type="term" value="F:structural constituent of ribosome"/>
    <property type="evidence" value="ECO:0007669"/>
    <property type="project" value="UniProtKB-UniRule"/>
</dbReference>
<dbReference type="PIRSF" id="PIRSF002162">
    <property type="entry name" value="Ribosomal_L6"/>
    <property type="match status" value="1"/>
</dbReference>
<evidence type="ECO:0000313" key="10">
    <source>
        <dbReference type="Proteomes" id="UP000237684"/>
    </source>
</evidence>
<dbReference type="NCBIfam" id="TIGR03654">
    <property type="entry name" value="L6_bact"/>
    <property type="match status" value="1"/>
</dbReference>
<dbReference type="PANTHER" id="PTHR11655:SF14">
    <property type="entry name" value="LARGE RIBOSOMAL SUBUNIT PROTEIN UL6M"/>
    <property type="match status" value="1"/>
</dbReference>
<evidence type="ECO:0000256" key="4">
    <source>
        <dbReference type="ARBA" id="ARBA00023274"/>
    </source>
</evidence>
<organism evidence="9 10">
    <name type="scientific">Abditibacterium utsteinense</name>
    <dbReference type="NCBI Taxonomy" id="1960156"/>
    <lineage>
        <taxon>Bacteria</taxon>
        <taxon>Pseudomonadati</taxon>
        <taxon>Abditibacteriota</taxon>
        <taxon>Abditibacteriia</taxon>
        <taxon>Abditibacteriales</taxon>
        <taxon>Abditibacteriaceae</taxon>
        <taxon>Abditibacterium</taxon>
    </lineage>
</organism>
<dbReference type="InterPro" id="IPR036789">
    <property type="entry name" value="Ribosomal_uL6-like_a/b-dom_sf"/>
</dbReference>